<feature type="DNA-binding region" description="H-T-H motif" evidence="5">
    <location>
        <begin position="25"/>
        <end position="44"/>
    </location>
</feature>
<evidence type="ECO:0000256" key="3">
    <source>
        <dbReference type="ARBA" id="ARBA00023125"/>
    </source>
</evidence>
<dbReference type="InterPro" id="IPR001647">
    <property type="entry name" value="HTH_TetR"/>
</dbReference>
<dbReference type="RefSeq" id="WP_196836185.1">
    <property type="nucleotide sequence ID" value="NZ_JADOTZ010000001.1"/>
</dbReference>
<keyword evidence="4" id="KW-0804">Transcription</keyword>
<dbReference type="Pfam" id="PF00440">
    <property type="entry name" value="TetR_N"/>
    <property type="match status" value="1"/>
</dbReference>
<keyword evidence="2" id="KW-0805">Transcription regulation</keyword>
<sequence>MALTREAVVGAAVGILREFGLADLSMRRLARDLNVQVGALYWHVSNKQELLVEVAAELLSSPALTAGTAARPPAAAATWRGDILHLGSSLHTLLLPVPDSAEVVQVARVLAPERLAPLTRMTETFTAAGLTPERAASAQSLVVNHVLGAVAEAQNRADFEITGSATDYRWALERALDGLLPPVAHDAGNGRAAGE</sequence>
<dbReference type="Proteomes" id="UP000625033">
    <property type="component" value="Unassembled WGS sequence"/>
</dbReference>
<dbReference type="InterPro" id="IPR023772">
    <property type="entry name" value="DNA-bd_HTH_TetR-type_CS"/>
</dbReference>
<evidence type="ECO:0000313" key="7">
    <source>
        <dbReference type="EMBL" id="MBG6084945.1"/>
    </source>
</evidence>
<reference evidence="7" key="1">
    <citation type="submission" date="2020-11" db="EMBL/GenBank/DDBJ databases">
        <title>Sequencing the genomes of 1000 actinobacteria strains.</title>
        <authorList>
            <person name="Klenk H.-P."/>
        </authorList>
    </citation>
    <scope>NUCLEOTIDE SEQUENCE</scope>
    <source>
        <strain evidence="7">DSM 26152</strain>
    </source>
</reference>
<dbReference type="Pfam" id="PF02909">
    <property type="entry name" value="TetR_C_1"/>
    <property type="match status" value="1"/>
</dbReference>
<evidence type="ECO:0000313" key="8">
    <source>
        <dbReference type="Proteomes" id="UP000625033"/>
    </source>
</evidence>
<dbReference type="InterPro" id="IPR050109">
    <property type="entry name" value="HTH-type_TetR-like_transc_reg"/>
</dbReference>
<dbReference type="EMBL" id="JADOTZ010000001">
    <property type="protein sequence ID" value="MBG6084945.1"/>
    <property type="molecule type" value="Genomic_DNA"/>
</dbReference>
<dbReference type="AlphaFoldDB" id="A0A931DDT0"/>
<keyword evidence="3 5" id="KW-0238">DNA-binding</keyword>
<organism evidence="7 8">
    <name type="scientific">Zhihengliuella flava</name>
    <dbReference type="NCBI Taxonomy" id="1285193"/>
    <lineage>
        <taxon>Bacteria</taxon>
        <taxon>Bacillati</taxon>
        <taxon>Actinomycetota</taxon>
        <taxon>Actinomycetes</taxon>
        <taxon>Micrococcales</taxon>
        <taxon>Micrococcaceae</taxon>
        <taxon>Zhihengliuella</taxon>
    </lineage>
</organism>
<dbReference type="PROSITE" id="PS50977">
    <property type="entry name" value="HTH_TETR_2"/>
    <property type="match status" value="1"/>
</dbReference>
<dbReference type="GO" id="GO:0000976">
    <property type="term" value="F:transcription cis-regulatory region binding"/>
    <property type="evidence" value="ECO:0007669"/>
    <property type="project" value="TreeGrafter"/>
</dbReference>
<evidence type="ECO:0000259" key="6">
    <source>
        <dbReference type="PROSITE" id="PS50977"/>
    </source>
</evidence>
<keyword evidence="8" id="KW-1185">Reference proteome</keyword>
<dbReference type="GO" id="GO:0045892">
    <property type="term" value="P:negative regulation of DNA-templated transcription"/>
    <property type="evidence" value="ECO:0007669"/>
    <property type="project" value="InterPro"/>
</dbReference>
<dbReference type="InterPro" id="IPR036271">
    <property type="entry name" value="Tet_transcr_reg_TetR-rel_C_sf"/>
</dbReference>
<dbReference type="SUPFAM" id="SSF46689">
    <property type="entry name" value="Homeodomain-like"/>
    <property type="match status" value="1"/>
</dbReference>
<evidence type="ECO:0000256" key="4">
    <source>
        <dbReference type="ARBA" id="ARBA00023163"/>
    </source>
</evidence>
<dbReference type="Gene3D" id="1.10.10.60">
    <property type="entry name" value="Homeodomain-like"/>
    <property type="match status" value="1"/>
</dbReference>
<dbReference type="InterPro" id="IPR003012">
    <property type="entry name" value="Tet_transcr_reg_TetR"/>
</dbReference>
<feature type="domain" description="HTH tetR-type" evidence="6">
    <location>
        <begin position="2"/>
        <end position="62"/>
    </location>
</feature>
<dbReference type="GO" id="GO:0046677">
    <property type="term" value="P:response to antibiotic"/>
    <property type="evidence" value="ECO:0007669"/>
    <property type="project" value="InterPro"/>
</dbReference>
<dbReference type="PANTHER" id="PTHR30055">
    <property type="entry name" value="HTH-TYPE TRANSCRIPTIONAL REGULATOR RUTR"/>
    <property type="match status" value="1"/>
</dbReference>
<dbReference type="Gene3D" id="1.10.357.10">
    <property type="entry name" value="Tetracycline Repressor, domain 2"/>
    <property type="match status" value="1"/>
</dbReference>
<dbReference type="PANTHER" id="PTHR30055:SF151">
    <property type="entry name" value="TRANSCRIPTIONAL REGULATORY PROTEIN"/>
    <property type="match status" value="1"/>
</dbReference>
<protein>
    <submittedName>
        <fullName evidence="7">AcrR family transcriptional regulator</fullName>
    </submittedName>
</protein>
<accession>A0A931DDT0</accession>
<evidence type="ECO:0000256" key="5">
    <source>
        <dbReference type="PROSITE-ProRule" id="PRU00335"/>
    </source>
</evidence>
<dbReference type="PROSITE" id="PS01081">
    <property type="entry name" value="HTH_TETR_1"/>
    <property type="match status" value="1"/>
</dbReference>
<dbReference type="SUPFAM" id="SSF48498">
    <property type="entry name" value="Tetracyclin repressor-like, C-terminal domain"/>
    <property type="match status" value="1"/>
</dbReference>
<dbReference type="PRINTS" id="PR00400">
    <property type="entry name" value="TETREPRESSOR"/>
</dbReference>
<evidence type="ECO:0000256" key="2">
    <source>
        <dbReference type="ARBA" id="ARBA00023015"/>
    </source>
</evidence>
<name>A0A931DDT0_9MICC</name>
<evidence type="ECO:0000256" key="1">
    <source>
        <dbReference type="ARBA" id="ARBA00022491"/>
    </source>
</evidence>
<dbReference type="GO" id="GO:0003700">
    <property type="term" value="F:DNA-binding transcription factor activity"/>
    <property type="evidence" value="ECO:0007669"/>
    <property type="project" value="TreeGrafter"/>
</dbReference>
<dbReference type="InterPro" id="IPR004111">
    <property type="entry name" value="Repressor_TetR_C"/>
</dbReference>
<keyword evidence="1" id="KW-0678">Repressor</keyword>
<comment type="caution">
    <text evidence="7">The sequence shown here is derived from an EMBL/GenBank/DDBJ whole genome shotgun (WGS) entry which is preliminary data.</text>
</comment>
<gene>
    <name evidence="7" type="ORF">IW252_001712</name>
</gene>
<dbReference type="PRINTS" id="PR00455">
    <property type="entry name" value="HTHTETR"/>
</dbReference>
<proteinExistence type="predicted"/>
<dbReference type="InterPro" id="IPR009057">
    <property type="entry name" value="Homeodomain-like_sf"/>
</dbReference>